<sequence length="510" mass="56263">MKSIGIDLGTCNSCVAEFKDGVSRALVNTVSGKLTTPSVITYPSLLIGQSEKDAPTQNQTVSSFKRLIGRRFTDQEVQEQIKRVDYKIVNQNDQPMVKLLDQVLSPSQISGDFLKQLAKQTNINQNKVVLTVPAYFSHQQKLQTEKAGSIAGLDISRLLAEPTAAALQYDIQSKNKQQNELVMVVDLGAGTFDVSVLEKSGEIYTVLAAAGNNFYGGDDYTTAVKKALADVNIDATFKEAEDLKHLLSQAETVDFKGQQISHKHISQQFQALDERLTKPILQTLSDANLKPEQINKILLVGGQTKQPSVQNKIQLLMNKKPLTDLNPDTCVAQGAAVQAAILNKQISSVLLLDATPFSLGIETFGNAFSKVINRNVTLPAKQSQIFTTTEDNQESVSIKIYQGENQLAMQNVFLGEFILNDIQKAPRGVPRIQVEFEIDQNGVVNVTALDQKSGQKQNVQVKFGEQRTQKVSERDILIAKLNQKNVKLNGKETLQKLKALLDKAERRSKQ</sequence>
<reference evidence="4" key="1">
    <citation type="submission" date="2023-06" db="EMBL/GenBank/DDBJ databases">
        <authorList>
            <person name="Kurt Z."/>
        </authorList>
    </citation>
    <scope>NUCLEOTIDE SEQUENCE</scope>
</reference>
<dbReference type="Gene3D" id="2.60.34.10">
    <property type="entry name" value="Substrate Binding Domain Of DNAk, Chain A, domain 1"/>
    <property type="match status" value="1"/>
</dbReference>
<protein>
    <submittedName>
        <fullName evidence="4">Chaperone protein DnaK</fullName>
    </submittedName>
    <submittedName>
        <fullName evidence="5">Chaperone_protein DnaK</fullName>
    </submittedName>
</protein>
<gene>
    <name evidence="5" type="ORF">HINF_LOCUS50422</name>
    <name evidence="4" type="ORF">HINF_LOCUS57088</name>
</gene>
<evidence type="ECO:0000313" key="4">
    <source>
        <dbReference type="EMBL" id="CAI9969443.1"/>
    </source>
</evidence>
<name>A0AA86R5T9_9EUKA</name>
<dbReference type="Gene3D" id="3.30.420.40">
    <property type="match status" value="2"/>
</dbReference>
<keyword evidence="1 3" id="KW-0547">Nucleotide-binding</keyword>
<dbReference type="Pfam" id="PF00012">
    <property type="entry name" value="HSP70"/>
    <property type="match status" value="1"/>
</dbReference>
<dbReference type="GO" id="GO:0140662">
    <property type="term" value="F:ATP-dependent protein folding chaperone"/>
    <property type="evidence" value="ECO:0007669"/>
    <property type="project" value="InterPro"/>
</dbReference>
<organism evidence="4">
    <name type="scientific">Hexamita inflata</name>
    <dbReference type="NCBI Taxonomy" id="28002"/>
    <lineage>
        <taxon>Eukaryota</taxon>
        <taxon>Metamonada</taxon>
        <taxon>Diplomonadida</taxon>
        <taxon>Hexamitidae</taxon>
        <taxon>Hexamitinae</taxon>
        <taxon>Hexamita</taxon>
    </lineage>
</organism>
<evidence type="ECO:0000313" key="6">
    <source>
        <dbReference type="Proteomes" id="UP001642409"/>
    </source>
</evidence>
<dbReference type="InterPro" id="IPR029047">
    <property type="entry name" value="HSP70_peptide-bd_sf"/>
</dbReference>
<keyword evidence="6" id="KW-1185">Reference proteome</keyword>
<dbReference type="SUPFAM" id="SSF100920">
    <property type="entry name" value="Heat shock protein 70kD (HSP70), peptide-binding domain"/>
    <property type="match status" value="1"/>
</dbReference>
<keyword evidence="2 3" id="KW-0067">ATP-binding</keyword>
<dbReference type="InterPro" id="IPR043129">
    <property type="entry name" value="ATPase_NBD"/>
</dbReference>
<dbReference type="InterPro" id="IPR013126">
    <property type="entry name" value="Hsp_70_fam"/>
</dbReference>
<dbReference type="EMBL" id="CAXDID020000241">
    <property type="protein sequence ID" value="CAL6062857.1"/>
    <property type="molecule type" value="Genomic_DNA"/>
</dbReference>
<reference evidence="5 6" key="2">
    <citation type="submission" date="2024-07" db="EMBL/GenBank/DDBJ databases">
        <authorList>
            <person name="Akdeniz Z."/>
        </authorList>
    </citation>
    <scope>NUCLEOTIDE SEQUENCE [LARGE SCALE GENOMIC DNA]</scope>
</reference>
<dbReference type="Proteomes" id="UP001642409">
    <property type="component" value="Unassembled WGS sequence"/>
</dbReference>
<dbReference type="SUPFAM" id="SSF53067">
    <property type="entry name" value="Actin-like ATPase domain"/>
    <property type="match status" value="2"/>
</dbReference>
<evidence type="ECO:0000313" key="5">
    <source>
        <dbReference type="EMBL" id="CAL6062857.1"/>
    </source>
</evidence>
<accession>A0AA86R5T9</accession>
<comment type="similarity">
    <text evidence="3">Belongs to the heat shock protein 70 family.</text>
</comment>
<comment type="caution">
    <text evidence="4">The sequence shown here is derived from an EMBL/GenBank/DDBJ whole genome shotgun (WGS) entry which is preliminary data.</text>
</comment>
<proteinExistence type="inferred from homology"/>
<evidence type="ECO:0000256" key="1">
    <source>
        <dbReference type="ARBA" id="ARBA00022741"/>
    </source>
</evidence>
<dbReference type="GO" id="GO:0005524">
    <property type="term" value="F:ATP binding"/>
    <property type="evidence" value="ECO:0007669"/>
    <property type="project" value="UniProtKB-KW"/>
</dbReference>
<dbReference type="Gene3D" id="3.90.640.10">
    <property type="entry name" value="Actin, Chain A, domain 4"/>
    <property type="match status" value="1"/>
</dbReference>
<dbReference type="PRINTS" id="PR00301">
    <property type="entry name" value="HEATSHOCK70"/>
</dbReference>
<evidence type="ECO:0000256" key="2">
    <source>
        <dbReference type="ARBA" id="ARBA00022840"/>
    </source>
</evidence>
<evidence type="ECO:0000256" key="3">
    <source>
        <dbReference type="RuleBase" id="RU003322"/>
    </source>
</evidence>
<dbReference type="AlphaFoldDB" id="A0AA86R5T9"/>
<dbReference type="PANTHER" id="PTHR19375">
    <property type="entry name" value="HEAT SHOCK PROTEIN 70KDA"/>
    <property type="match status" value="1"/>
</dbReference>
<dbReference type="EMBL" id="CATOUU010001058">
    <property type="protein sequence ID" value="CAI9969443.1"/>
    <property type="molecule type" value="Genomic_DNA"/>
</dbReference>